<evidence type="ECO:0000313" key="1">
    <source>
        <dbReference type="EMBL" id="KAL3660224.1"/>
    </source>
</evidence>
<keyword evidence="2" id="KW-1185">Reference proteome</keyword>
<sequence>MPEVILDGIWRFLDEKGVGTGSMRKEVLQSTISELLREAGLYQGDRAQREPRLETCRGTIVLLEERRQAPSTARRSRGSRRRCARCLALVVICEHFVELPSIQRAPAIRFCH</sequence>
<evidence type="ECO:0000313" key="2">
    <source>
        <dbReference type="Proteomes" id="UP001632037"/>
    </source>
</evidence>
<name>A0ABD3F1Q2_9STRA</name>
<dbReference type="EMBL" id="JBIMZQ010000042">
    <property type="protein sequence ID" value="KAL3660224.1"/>
    <property type="molecule type" value="Genomic_DNA"/>
</dbReference>
<accession>A0ABD3F1Q2</accession>
<comment type="caution">
    <text evidence="1">The sequence shown here is derived from an EMBL/GenBank/DDBJ whole genome shotgun (WGS) entry which is preliminary data.</text>
</comment>
<dbReference type="AlphaFoldDB" id="A0ABD3F1Q2"/>
<organism evidence="1 2">
    <name type="scientific">Phytophthora oleae</name>
    <dbReference type="NCBI Taxonomy" id="2107226"/>
    <lineage>
        <taxon>Eukaryota</taxon>
        <taxon>Sar</taxon>
        <taxon>Stramenopiles</taxon>
        <taxon>Oomycota</taxon>
        <taxon>Peronosporomycetes</taxon>
        <taxon>Peronosporales</taxon>
        <taxon>Peronosporaceae</taxon>
        <taxon>Phytophthora</taxon>
    </lineage>
</organism>
<dbReference type="Proteomes" id="UP001632037">
    <property type="component" value="Unassembled WGS sequence"/>
</dbReference>
<protein>
    <submittedName>
        <fullName evidence="1">Uncharacterized protein</fullName>
    </submittedName>
</protein>
<gene>
    <name evidence="1" type="ORF">V7S43_014755</name>
</gene>
<proteinExistence type="predicted"/>
<reference evidence="1 2" key="1">
    <citation type="submission" date="2024-09" db="EMBL/GenBank/DDBJ databases">
        <title>Genome sequencing and assembly of Phytophthora oleae, isolate VK10A, causative agent of rot of olive drupes.</title>
        <authorList>
            <person name="Conti Taguali S."/>
            <person name="Riolo M."/>
            <person name="La Spada F."/>
            <person name="Cacciola S.O."/>
            <person name="Dionisio G."/>
        </authorList>
    </citation>
    <scope>NUCLEOTIDE SEQUENCE [LARGE SCALE GENOMIC DNA]</scope>
    <source>
        <strain evidence="1 2">VK10A</strain>
    </source>
</reference>